<reference evidence="2" key="4">
    <citation type="submission" date="2019-03" db="UniProtKB">
        <authorList>
            <consortium name="EnsemblPlants"/>
        </authorList>
    </citation>
    <scope>IDENTIFICATION</scope>
</reference>
<keyword evidence="3" id="KW-1185">Reference proteome</keyword>
<accession>A0A453JPA0</accession>
<feature type="signal peptide" evidence="1">
    <location>
        <begin position="1"/>
        <end position="27"/>
    </location>
</feature>
<reference evidence="2" key="3">
    <citation type="journal article" date="2017" name="Nature">
        <title>Genome sequence of the progenitor of the wheat D genome Aegilops tauschii.</title>
        <authorList>
            <person name="Luo M.C."/>
            <person name="Gu Y.Q."/>
            <person name="Puiu D."/>
            <person name="Wang H."/>
            <person name="Twardziok S.O."/>
            <person name="Deal K.R."/>
            <person name="Huo N."/>
            <person name="Zhu T."/>
            <person name="Wang L."/>
            <person name="Wang Y."/>
            <person name="McGuire P.E."/>
            <person name="Liu S."/>
            <person name="Long H."/>
            <person name="Ramasamy R.K."/>
            <person name="Rodriguez J.C."/>
            <person name="Van S.L."/>
            <person name="Yuan L."/>
            <person name="Wang Z."/>
            <person name="Xia Z."/>
            <person name="Xiao L."/>
            <person name="Anderson O.D."/>
            <person name="Ouyang S."/>
            <person name="Liang Y."/>
            <person name="Zimin A.V."/>
            <person name="Pertea G."/>
            <person name="Qi P."/>
            <person name="Bennetzen J.L."/>
            <person name="Dai X."/>
            <person name="Dawson M.W."/>
            <person name="Muller H.G."/>
            <person name="Kugler K."/>
            <person name="Rivarola-Duarte L."/>
            <person name="Spannagl M."/>
            <person name="Mayer K.F.X."/>
            <person name="Lu F.H."/>
            <person name="Bevan M.W."/>
            <person name="Leroy P."/>
            <person name="Li P."/>
            <person name="You F.M."/>
            <person name="Sun Q."/>
            <person name="Liu Z."/>
            <person name="Lyons E."/>
            <person name="Wicker T."/>
            <person name="Salzberg S.L."/>
            <person name="Devos K.M."/>
            <person name="Dvorak J."/>
        </authorList>
    </citation>
    <scope>NUCLEOTIDE SEQUENCE [LARGE SCALE GENOMIC DNA]</scope>
    <source>
        <strain evidence="2">cv. AL8/78</strain>
    </source>
</reference>
<evidence type="ECO:0000313" key="2">
    <source>
        <dbReference type="EnsemblPlants" id="AET5Gv20145700.1"/>
    </source>
</evidence>
<evidence type="ECO:0000256" key="1">
    <source>
        <dbReference type="SAM" id="SignalP"/>
    </source>
</evidence>
<proteinExistence type="predicted"/>
<dbReference type="Proteomes" id="UP000015105">
    <property type="component" value="Chromosome 5D"/>
</dbReference>
<name>A0A453JPA0_AEGTS</name>
<sequence length="88" mass="9375">MAIISKSTGVVCLIALVLMATVLFSSASNLGCDKGPVPEEKCDELCCKLCGNSAPCHLEDDGKFYCCCEPVRQGGSMRPQEVAEMIQT</sequence>
<dbReference type="Gramene" id="AET5Gv20145700.1">
    <property type="protein sequence ID" value="AET5Gv20145700.1"/>
    <property type="gene ID" value="AET5Gv20145700"/>
</dbReference>
<protein>
    <submittedName>
        <fullName evidence="2">Uncharacterized protein</fullName>
    </submittedName>
</protein>
<feature type="chain" id="PRO_5019587054" evidence="1">
    <location>
        <begin position="28"/>
        <end position="88"/>
    </location>
</feature>
<organism evidence="2 3">
    <name type="scientific">Aegilops tauschii subsp. strangulata</name>
    <name type="common">Goatgrass</name>
    <dbReference type="NCBI Taxonomy" id="200361"/>
    <lineage>
        <taxon>Eukaryota</taxon>
        <taxon>Viridiplantae</taxon>
        <taxon>Streptophyta</taxon>
        <taxon>Embryophyta</taxon>
        <taxon>Tracheophyta</taxon>
        <taxon>Spermatophyta</taxon>
        <taxon>Magnoliopsida</taxon>
        <taxon>Liliopsida</taxon>
        <taxon>Poales</taxon>
        <taxon>Poaceae</taxon>
        <taxon>BOP clade</taxon>
        <taxon>Pooideae</taxon>
        <taxon>Triticodae</taxon>
        <taxon>Triticeae</taxon>
        <taxon>Triticinae</taxon>
        <taxon>Aegilops</taxon>
    </lineage>
</organism>
<reference evidence="2" key="5">
    <citation type="journal article" date="2021" name="G3 (Bethesda)">
        <title>Aegilops tauschii genome assembly Aet v5.0 features greater sequence contiguity and improved annotation.</title>
        <authorList>
            <person name="Wang L."/>
            <person name="Zhu T."/>
            <person name="Rodriguez J.C."/>
            <person name="Deal K.R."/>
            <person name="Dubcovsky J."/>
            <person name="McGuire P.E."/>
            <person name="Lux T."/>
            <person name="Spannagl M."/>
            <person name="Mayer K.F.X."/>
            <person name="Baldrich P."/>
            <person name="Meyers B.C."/>
            <person name="Huo N."/>
            <person name="Gu Y.Q."/>
            <person name="Zhou H."/>
            <person name="Devos K.M."/>
            <person name="Bennetzen J.L."/>
            <person name="Unver T."/>
            <person name="Budak H."/>
            <person name="Gulick P.J."/>
            <person name="Galiba G."/>
            <person name="Kalapos B."/>
            <person name="Nelson D.R."/>
            <person name="Li P."/>
            <person name="You F.M."/>
            <person name="Luo M.C."/>
            <person name="Dvorak J."/>
        </authorList>
    </citation>
    <scope>NUCLEOTIDE SEQUENCE [LARGE SCALE GENOMIC DNA]</scope>
    <source>
        <strain evidence="2">cv. AL8/78</strain>
    </source>
</reference>
<dbReference type="EnsemblPlants" id="AET5Gv20145700.1">
    <property type="protein sequence ID" value="AET5Gv20145700.1"/>
    <property type="gene ID" value="AET5Gv20145700"/>
</dbReference>
<dbReference type="AlphaFoldDB" id="A0A453JPA0"/>
<evidence type="ECO:0000313" key="3">
    <source>
        <dbReference type="Proteomes" id="UP000015105"/>
    </source>
</evidence>
<reference evidence="3" key="1">
    <citation type="journal article" date="2014" name="Science">
        <title>Ancient hybridizations among the ancestral genomes of bread wheat.</title>
        <authorList>
            <consortium name="International Wheat Genome Sequencing Consortium,"/>
            <person name="Marcussen T."/>
            <person name="Sandve S.R."/>
            <person name="Heier L."/>
            <person name="Spannagl M."/>
            <person name="Pfeifer M."/>
            <person name="Jakobsen K.S."/>
            <person name="Wulff B.B."/>
            <person name="Steuernagel B."/>
            <person name="Mayer K.F."/>
            <person name="Olsen O.A."/>
        </authorList>
    </citation>
    <scope>NUCLEOTIDE SEQUENCE [LARGE SCALE GENOMIC DNA]</scope>
    <source>
        <strain evidence="3">cv. AL8/78</strain>
    </source>
</reference>
<reference evidence="3" key="2">
    <citation type="journal article" date="2017" name="Nat. Plants">
        <title>The Aegilops tauschii genome reveals multiple impacts of transposons.</title>
        <authorList>
            <person name="Zhao G."/>
            <person name="Zou C."/>
            <person name="Li K."/>
            <person name="Wang K."/>
            <person name="Li T."/>
            <person name="Gao L."/>
            <person name="Zhang X."/>
            <person name="Wang H."/>
            <person name="Yang Z."/>
            <person name="Liu X."/>
            <person name="Jiang W."/>
            <person name="Mao L."/>
            <person name="Kong X."/>
            <person name="Jiao Y."/>
            <person name="Jia J."/>
        </authorList>
    </citation>
    <scope>NUCLEOTIDE SEQUENCE [LARGE SCALE GENOMIC DNA]</scope>
    <source>
        <strain evidence="3">cv. AL8/78</strain>
    </source>
</reference>
<keyword evidence="1" id="KW-0732">Signal</keyword>